<keyword evidence="2" id="KW-1185">Reference proteome</keyword>
<gene>
    <name evidence="1" type="ORF">TWF481_010992</name>
</gene>
<evidence type="ECO:0000313" key="2">
    <source>
        <dbReference type="Proteomes" id="UP001370758"/>
    </source>
</evidence>
<dbReference type="EMBL" id="JAVHJL010000008">
    <property type="protein sequence ID" value="KAK6498401.1"/>
    <property type="molecule type" value="Genomic_DNA"/>
</dbReference>
<name>A0AAV9VX07_9PEZI</name>
<evidence type="ECO:0000313" key="1">
    <source>
        <dbReference type="EMBL" id="KAK6498401.1"/>
    </source>
</evidence>
<accession>A0AAV9VX07</accession>
<proteinExistence type="predicted"/>
<organism evidence="1 2">
    <name type="scientific">Arthrobotrys musiformis</name>
    <dbReference type="NCBI Taxonomy" id="47236"/>
    <lineage>
        <taxon>Eukaryota</taxon>
        <taxon>Fungi</taxon>
        <taxon>Dikarya</taxon>
        <taxon>Ascomycota</taxon>
        <taxon>Pezizomycotina</taxon>
        <taxon>Orbiliomycetes</taxon>
        <taxon>Orbiliales</taxon>
        <taxon>Orbiliaceae</taxon>
        <taxon>Arthrobotrys</taxon>
    </lineage>
</organism>
<comment type="caution">
    <text evidence="1">The sequence shown here is derived from an EMBL/GenBank/DDBJ whole genome shotgun (WGS) entry which is preliminary data.</text>
</comment>
<dbReference type="AlphaFoldDB" id="A0AAV9VX07"/>
<dbReference type="Proteomes" id="UP001370758">
    <property type="component" value="Unassembled WGS sequence"/>
</dbReference>
<reference evidence="1 2" key="1">
    <citation type="submission" date="2023-08" db="EMBL/GenBank/DDBJ databases">
        <authorList>
            <person name="Palmer J.M."/>
        </authorList>
    </citation>
    <scope>NUCLEOTIDE SEQUENCE [LARGE SCALE GENOMIC DNA]</scope>
    <source>
        <strain evidence="1 2">TWF481</strain>
    </source>
</reference>
<protein>
    <submittedName>
        <fullName evidence="1">Uncharacterized protein</fullName>
    </submittedName>
</protein>
<sequence length="264" mass="29146">MLPDPCKIWEPELGSNYEQLFNFEAQALQDGNNSAEATRELLRDLDYSYNHSIGRHYSESVGQQPNPLCVQSGISTPAIIPYHNQNHPSGREAQEYLWRGGLDLTLAGEAISDVNHYQLIERKDNQPDINGYINDASATVTKSADAPFRQNSENMLYVQRPLMDDPTRSFPVMDLGSGLICTGSPGTYYASIAADQVNQLGSQLACHECGVAQLSPGGVCGYCRSYLWMKLVNLEIVALLETLRQWSPIPPRLVMASSILGPPL</sequence>